<feature type="repeat" description="Solcar" evidence="8">
    <location>
        <begin position="891"/>
        <end position="982"/>
    </location>
</feature>
<evidence type="ECO:0000313" key="9">
    <source>
        <dbReference type="EnsemblMetazoa" id="GMOY005451-PA"/>
    </source>
</evidence>
<feature type="repeat" description="Solcar" evidence="8">
    <location>
        <begin position="372"/>
        <end position="459"/>
    </location>
</feature>
<keyword evidence="4 8" id="KW-0812">Transmembrane</keyword>
<keyword evidence="10" id="KW-1185">Reference proteome</keyword>
<dbReference type="EMBL" id="CCAG010016031">
    <property type="status" value="NOT_ANNOTATED_CDS"/>
    <property type="molecule type" value="Genomic_DNA"/>
</dbReference>
<comment type="subcellular location">
    <subcellularLocation>
        <location evidence="1">Membrane</location>
        <topology evidence="1">Multi-pass membrane protein</topology>
    </subcellularLocation>
</comment>
<accession>A0A1B0FNI0</accession>
<dbReference type="InterPro" id="IPR050391">
    <property type="entry name" value="Mito_Metabolite_Transporter"/>
</dbReference>
<evidence type="ECO:0000256" key="5">
    <source>
        <dbReference type="ARBA" id="ARBA00022737"/>
    </source>
</evidence>
<reference evidence="9" key="1">
    <citation type="submission" date="2020-05" db="UniProtKB">
        <authorList>
            <consortium name="EnsemblMetazoa"/>
        </authorList>
    </citation>
    <scope>IDENTIFICATION</scope>
    <source>
        <strain evidence="9">Yale</strain>
    </source>
</reference>
<dbReference type="EnsemblMetazoa" id="GMOY005451-RA">
    <property type="protein sequence ID" value="GMOY005451-PA"/>
    <property type="gene ID" value="GMOY005451"/>
</dbReference>
<feature type="repeat" description="Solcar" evidence="8">
    <location>
        <begin position="527"/>
        <end position="606"/>
    </location>
</feature>
<keyword evidence="7 8" id="KW-0472">Membrane</keyword>
<dbReference type="Pfam" id="PF00153">
    <property type="entry name" value="Mito_carr"/>
    <property type="match status" value="10"/>
</dbReference>
<evidence type="ECO:0000256" key="4">
    <source>
        <dbReference type="ARBA" id="ARBA00022692"/>
    </source>
</evidence>
<evidence type="ECO:0000256" key="6">
    <source>
        <dbReference type="ARBA" id="ARBA00022989"/>
    </source>
</evidence>
<name>A0A1B0FNI0_GLOMM</name>
<dbReference type="PROSITE" id="PS50920">
    <property type="entry name" value="SOLCAR"/>
    <property type="match status" value="10"/>
</dbReference>
<dbReference type="GO" id="GO:0016020">
    <property type="term" value="C:membrane"/>
    <property type="evidence" value="ECO:0007669"/>
    <property type="project" value="UniProtKB-SubCell"/>
</dbReference>
<dbReference type="Gene3D" id="1.50.40.10">
    <property type="entry name" value="Mitochondrial carrier domain"/>
    <property type="match status" value="5"/>
</dbReference>
<sequence>MAPVLDKTKREGRWYFGGLASAGAACCTHPLDLIKVTLQTQQSKLSAVQITIKILREQGITALYNGLSASILRQLTYSMTRFGIYESGKSIVPTDTFTGKVILAALSGTAGGIVGTPADMVNVRMQNDVKLPPEQRRNYKNAVDGLIKVYRNEGFVRLFSGATTATSRGVLMTVGQIAFYDQIKSMLLKTDYFEDDTFTHFTASLAAGAIATTLTQPLDVLKTRSMNAKPGEFEGLWHIVKYTARLGPLGFFKGYIPAFVRLGPHTIITFIKKMSVGHKQEKRRPRWYFGGVAAAIAGGATYPLDTIKVVLQTRSGNLPATQVISKILRENGIFSLYRGFTGALLRNLSNAGVRYSVYETCDSHICTRTMSEKVMLTVVAATIGGMVGSPADMVCVHMQSDLNLPYHERRNYKNAVEGLRRVIERQGFKKLFTGVGLSTSRSVLMTVGQLAFLDQMEEIKQIFVRSGVSFNERFMHSLSCLIVAGITTSVYQPIDLLKARSMAAHRGTYKNMLEVYESTANKSRRQVRWYFGGIAAAGAACCTHPLDTIKVALQTQPGRLTATELLNKIIREHGFLGLYTGLSASILRNLTYSVTRFGLYETGKAYVPTDTLLSRVLLAAFSGTIGGVLGIPADMVNVRMQADLTFPPEQRRKYKHGLDGIWRVFKEEGFTKLFAGGTTATSRAILMTISQTAFYDQINQIKTMLIKTPYFEDNVFTHYTAAIVAAAISTSIFQPVDIGEMSATDDQRERQVRWYFGGLASTVATICTHQLDAIKLVLQTKRVKSSAIQITYKIMREHGPVALYQGLSAAILRSLTNSMTRFGLYETGKTFISTDTFMGRTVLAGVSGTVGGLLGVLGFYQGISASITRQLTATMARFGIYETGKCHIDSSKMSHSIALAMSAGFVGGFIGVPTDLVNVRMQNDIKLPPNQQRNYKHVFSGLFRIIQEEGAGKLWTGAPVAIVRAMLLTISQNLVYDTIKSYLLRELHFDDNICVHFTCSLTSGGCATLATQPLDVVKTRVMNAKAGEYDSYLSVITQIGRIGPVGFFKGSIPAFARIGPHTVLTFLIMEQLRLHFGHASVHAD</sequence>
<evidence type="ECO:0000256" key="8">
    <source>
        <dbReference type="PROSITE-ProRule" id="PRU00282"/>
    </source>
</evidence>
<evidence type="ECO:0000256" key="7">
    <source>
        <dbReference type="ARBA" id="ARBA00023136"/>
    </source>
</evidence>
<protein>
    <recommendedName>
        <fullName evidence="11">Mitochondrial dicarboxylate carrier</fullName>
    </recommendedName>
</protein>
<evidence type="ECO:0000256" key="3">
    <source>
        <dbReference type="ARBA" id="ARBA00022448"/>
    </source>
</evidence>
<feature type="repeat" description="Solcar" evidence="8">
    <location>
        <begin position="748"/>
        <end position="831"/>
    </location>
</feature>
<dbReference type="VEuPathDB" id="VectorBase:GMOY005451"/>
<feature type="repeat" description="Solcar" evidence="8">
    <location>
        <begin position="991"/>
        <end position="1075"/>
    </location>
</feature>
<comment type="similarity">
    <text evidence="2">Belongs to the mitochondrial carrier (TC 2.A.29) family.</text>
</comment>
<evidence type="ECO:0000256" key="2">
    <source>
        <dbReference type="ARBA" id="ARBA00006375"/>
    </source>
</evidence>
<dbReference type="AlphaFoldDB" id="A0A1B0FNI0"/>
<feature type="repeat" description="Solcar" evidence="8">
    <location>
        <begin position="285"/>
        <end position="364"/>
    </location>
</feature>
<dbReference type="PANTHER" id="PTHR45618">
    <property type="entry name" value="MITOCHONDRIAL DICARBOXYLATE CARRIER-RELATED"/>
    <property type="match status" value="1"/>
</dbReference>
<feature type="repeat" description="Solcar" evidence="8">
    <location>
        <begin position="12"/>
        <end position="91"/>
    </location>
</feature>
<dbReference type="GO" id="GO:0055085">
    <property type="term" value="P:transmembrane transport"/>
    <property type="evidence" value="ECO:0007669"/>
    <property type="project" value="InterPro"/>
</dbReference>
<dbReference type="PROSITE" id="PS51257">
    <property type="entry name" value="PROKAR_LIPOPROTEIN"/>
    <property type="match status" value="1"/>
</dbReference>
<dbReference type="Proteomes" id="UP000092444">
    <property type="component" value="Unassembled WGS sequence"/>
</dbReference>
<proteinExistence type="inferred from homology"/>
<keyword evidence="6" id="KW-1133">Transmembrane helix</keyword>
<evidence type="ECO:0008006" key="11">
    <source>
        <dbReference type="Google" id="ProtNLM"/>
    </source>
</evidence>
<dbReference type="InterPro" id="IPR018108">
    <property type="entry name" value="MCP_transmembrane"/>
</dbReference>
<evidence type="ECO:0000313" key="10">
    <source>
        <dbReference type="Proteomes" id="UP000092444"/>
    </source>
</evidence>
<keyword evidence="5" id="KW-0677">Repeat</keyword>
<dbReference type="InterPro" id="IPR002067">
    <property type="entry name" value="MCP"/>
</dbReference>
<feature type="repeat" description="Solcar" evidence="8">
    <location>
        <begin position="610"/>
        <end position="701"/>
    </location>
</feature>
<evidence type="ECO:0000256" key="1">
    <source>
        <dbReference type="ARBA" id="ARBA00004141"/>
    </source>
</evidence>
<feature type="repeat" description="Solcar" evidence="8">
    <location>
        <begin position="195"/>
        <end position="279"/>
    </location>
</feature>
<dbReference type="STRING" id="37546.A0A1B0FNI0"/>
<dbReference type="PRINTS" id="PR00926">
    <property type="entry name" value="MITOCARRIER"/>
</dbReference>
<dbReference type="SUPFAM" id="SSF103506">
    <property type="entry name" value="Mitochondrial carrier"/>
    <property type="match status" value="5"/>
</dbReference>
<keyword evidence="3" id="KW-0813">Transport</keyword>
<dbReference type="InterPro" id="IPR023395">
    <property type="entry name" value="MCP_dom_sf"/>
</dbReference>
<organism evidence="9 10">
    <name type="scientific">Glossina morsitans morsitans</name>
    <name type="common">Savannah tsetse fly</name>
    <dbReference type="NCBI Taxonomy" id="37546"/>
    <lineage>
        <taxon>Eukaryota</taxon>
        <taxon>Metazoa</taxon>
        <taxon>Ecdysozoa</taxon>
        <taxon>Arthropoda</taxon>
        <taxon>Hexapoda</taxon>
        <taxon>Insecta</taxon>
        <taxon>Pterygota</taxon>
        <taxon>Neoptera</taxon>
        <taxon>Endopterygota</taxon>
        <taxon>Diptera</taxon>
        <taxon>Brachycera</taxon>
        <taxon>Muscomorpha</taxon>
        <taxon>Hippoboscoidea</taxon>
        <taxon>Glossinidae</taxon>
        <taxon>Glossina</taxon>
    </lineage>
</organism>
<feature type="repeat" description="Solcar" evidence="8">
    <location>
        <begin position="95"/>
        <end position="186"/>
    </location>
</feature>